<evidence type="ECO:0000313" key="1">
    <source>
        <dbReference type="EMBL" id="NIZ69787.1"/>
    </source>
</evidence>
<dbReference type="SUPFAM" id="SSF53850">
    <property type="entry name" value="Periplasmic binding protein-like II"/>
    <property type="match status" value="1"/>
</dbReference>
<gene>
    <name evidence="1" type="ORF">HCT48_06125</name>
</gene>
<dbReference type="Proteomes" id="UP000778951">
    <property type="component" value="Unassembled WGS sequence"/>
</dbReference>
<protein>
    <submittedName>
        <fullName evidence="1">Extracellular solute-binding protein</fullName>
    </submittedName>
</protein>
<comment type="caution">
    <text evidence="1">The sequence shown here is derived from an EMBL/GenBank/DDBJ whole genome shotgun (WGS) entry which is preliminary data.</text>
</comment>
<dbReference type="Gene3D" id="3.40.190.10">
    <property type="entry name" value="Periplasmic binding protein-like II"/>
    <property type="match status" value="2"/>
</dbReference>
<proteinExistence type="predicted"/>
<dbReference type="AlphaFoldDB" id="A0A968KWZ2"/>
<organism evidence="1 2">
    <name type="scientific">Entomospira culicis</name>
    <dbReference type="NCBI Taxonomy" id="2719989"/>
    <lineage>
        <taxon>Bacteria</taxon>
        <taxon>Pseudomonadati</taxon>
        <taxon>Spirochaetota</taxon>
        <taxon>Spirochaetia</taxon>
        <taxon>Spirochaetales</taxon>
        <taxon>Spirochaetaceae</taxon>
        <taxon>Entomospira</taxon>
    </lineage>
</organism>
<sequence length="538" mass="61563">MWKYRAFIVLGFMLLVGCTRGENDDALHERELPRSRFSIDAGQPSYHLMDESGVITWYVNIPAFPMKGSGHDLVSKKILLDTKTQIHFLVGDDDQLQLLFASGELPDIITMDNKLHFNEYATKWAVPLNLLADAYDPYFYEVARADSLAWYQQADGNIYGYPSLSSNYDDFFGDNVVMIGGEGLIVRADIYQALGSPDMRTPDGFLAALRGAKAFDANLTAPLVIRGLSKGGSVIDVLLMFLAVPRIVDSQYYEGVFDEEYLRWVNVLREAYQEGLIIDDNFSFNNMHIYDGVAEGKFFALLTSGLFGTTPAIIQNYKRDPQQHYIAVDGPANRNLDPPTMYQMGLAGWTLTYVTQNSQHKERAMQLITYLMTEEGHKTATLGVEGESYFLDDDGLYRFTPEYQQWRARDPLNYQKESAIRELIWLEEGNWKLRYSDTLAPEMKQIFAWTRDKMTPCFALEQTELPFRSAEERVWKHYLQERNEAVVRMIRAPSYAQMLVELEAFRESANSAQGALAVKNQLIRKNIEKLEKMNYPTC</sequence>
<dbReference type="PROSITE" id="PS51257">
    <property type="entry name" value="PROKAR_LIPOPROTEIN"/>
    <property type="match status" value="1"/>
</dbReference>
<dbReference type="RefSeq" id="WP_167695868.1">
    <property type="nucleotide sequence ID" value="NZ_CP118181.1"/>
</dbReference>
<accession>A0A968KWZ2</accession>
<dbReference type="EMBL" id="JAATLM010000001">
    <property type="protein sequence ID" value="NIZ69787.1"/>
    <property type="molecule type" value="Genomic_DNA"/>
</dbReference>
<reference evidence="1" key="1">
    <citation type="submission" date="2020-03" db="EMBL/GenBank/DDBJ databases">
        <title>Spirochaetal bacteria isolated from arthropods constitute a novel genus Entomospira genus novum within the order Spirochaetales.</title>
        <authorList>
            <person name="Grana-Miraglia L."/>
            <person name="Sikutova S."/>
            <person name="Fingerle V."/>
            <person name="Sing A."/>
            <person name="Castillo-Ramirez S."/>
            <person name="Margos G."/>
            <person name="Rudolf I."/>
        </authorList>
    </citation>
    <scope>NUCLEOTIDE SEQUENCE</scope>
    <source>
        <strain evidence="1">BR149</strain>
    </source>
</reference>
<name>A0A968KWZ2_9SPIO</name>
<evidence type="ECO:0000313" key="2">
    <source>
        <dbReference type="Proteomes" id="UP000778951"/>
    </source>
</evidence>
<keyword evidence="2" id="KW-1185">Reference proteome</keyword>